<accession>A0A8E0S5J9</accession>
<feature type="compositionally biased region" description="Polar residues" evidence="1">
    <location>
        <begin position="15"/>
        <end position="25"/>
    </location>
</feature>
<proteinExistence type="predicted"/>
<dbReference type="AlphaFoldDB" id="A0A8E0S5J9"/>
<reference evidence="2" key="1">
    <citation type="submission" date="2019-05" db="EMBL/GenBank/DDBJ databases">
        <title>Annotation for the trematode Fasciolopsis buski.</title>
        <authorList>
            <person name="Choi Y.-J."/>
        </authorList>
    </citation>
    <scope>NUCLEOTIDE SEQUENCE</scope>
    <source>
        <strain evidence="2">HT</strain>
        <tissue evidence="2">Whole worm</tissue>
    </source>
</reference>
<organism evidence="2 3">
    <name type="scientific">Fasciolopsis buskii</name>
    <dbReference type="NCBI Taxonomy" id="27845"/>
    <lineage>
        <taxon>Eukaryota</taxon>
        <taxon>Metazoa</taxon>
        <taxon>Spiralia</taxon>
        <taxon>Lophotrochozoa</taxon>
        <taxon>Platyhelminthes</taxon>
        <taxon>Trematoda</taxon>
        <taxon>Digenea</taxon>
        <taxon>Plagiorchiida</taxon>
        <taxon>Echinostomata</taxon>
        <taxon>Echinostomatoidea</taxon>
        <taxon>Fasciolidae</taxon>
        <taxon>Fasciolopsis</taxon>
    </lineage>
</organism>
<feature type="region of interest" description="Disordered" evidence="1">
    <location>
        <begin position="1"/>
        <end position="64"/>
    </location>
</feature>
<evidence type="ECO:0000313" key="3">
    <source>
        <dbReference type="Proteomes" id="UP000728185"/>
    </source>
</evidence>
<evidence type="ECO:0000256" key="1">
    <source>
        <dbReference type="SAM" id="MobiDB-lite"/>
    </source>
</evidence>
<feature type="region of interest" description="Disordered" evidence="1">
    <location>
        <begin position="121"/>
        <end position="208"/>
    </location>
</feature>
<feature type="compositionally biased region" description="Polar residues" evidence="1">
    <location>
        <begin position="39"/>
        <end position="56"/>
    </location>
</feature>
<dbReference type="EMBL" id="LUCM01001659">
    <property type="protein sequence ID" value="KAA0198541.1"/>
    <property type="molecule type" value="Genomic_DNA"/>
</dbReference>
<sequence length="321" mass="35293">MDRPLRANRCIPASVPSSNPSSGANTPRRKPVLAPLRRSYNSKTADQNNPWANSKTPLRSSSLLRGLSPSLLPTRATMVRQSGRSWCALNSSPVRDPSNSRNRFGYPSNTLPFSAAQPLSLGARSQGDCSTSHSYLSRRREKIAGPDGAATDDEGDDGTNDEIYDDDYENDVNDDGDEDEDEDEALVCEDSSSDSGERKHSAKLTRNRLGMRHAKHKTADVQLDNARVLCRSVDSELSEVTSIRSAASHRRAMRLFEEAERKHIPADSFQSDDSNQTRRSFQEPLRVSVAEANCVVPVLDPVVVPALPVQRSTLSKSCAQR</sequence>
<name>A0A8E0S5J9_9TREM</name>
<keyword evidence="3" id="KW-1185">Reference proteome</keyword>
<comment type="caution">
    <text evidence="2">The sequence shown here is derived from an EMBL/GenBank/DDBJ whole genome shotgun (WGS) entry which is preliminary data.</text>
</comment>
<protein>
    <submittedName>
        <fullName evidence="2">Uncharacterized protein</fullName>
    </submittedName>
</protein>
<dbReference type="Proteomes" id="UP000728185">
    <property type="component" value="Unassembled WGS sequence"/>
</dbReference>
<feature type="compositionally biased region" description="Acidic residues" evidence="1">
    <location>
        <begin position="150"/>
        <end position="187"/>
    </location>
</feature>
<gene>
    <name evidence="2" type="ORF">FBUS_09198</name>
</gene>
<evidence type="ECO:0000313" key="2">
    <source>
        <dbReference type="EMBL" id="KAA0198541.1"/>
    </source>
</evidence>